<dbReference type="InterPro" id="IPR011993">
    <property type="entry name" value="PH-like_dom_sf"/>
</dbReference>
<dbReference type="InterPro" id="IPR033930">
    <property type="entry name" value="FAM43A/B_PTB"/>
</dbReference>
<evidence type="ECO:0000256" key="1">
    <source>
        <dbReference type="SAM" id="MobiDB-lite"/>
    </source>
</evidence>
<feature type="compositionally biased region" description="Acidic residues" evidence="1">
    <location>
        <begin position="445"/>
        <end position="454"/>
    </location>
</feature>
<dbReference type="PANTHER" id="PTHR11232">
    <property type="entry name" value="PHOSPHOTYROSINE INTERACTION DOMAIN-CONTAINING FAMILY MEMBER"/>
    <property type="match status" value="1"/>
</dbReference>
<keyword evidence="3" id="KW-1185">Reference proteome</keyword>
<dbReference type="SUPFAM" id="SSF50729">
    <property type="entry name" value="PH domain-like"/>
    <property type="match status" value="1"/>
</dbReference>
<dbReference type="Pfam" id="PF14719">
    <property type="entry name" value="PID_2"/>
    <property type="match status" value="1"/>
</dbReference>
<dbReference type="PANTHER" id="PTHR11232:SF2">
    <property type="entry name" value="FI05246P"/>
    <property type="match status" value="1"/>
</dbReference>
<dbReference type="RefSeq" id="XP_011504748.1">
    <property type="nucleotide sequence ID" value="XM_011506446.1"/>
</dbReference>
<dbReference type="AlphaFoldDB" id="A0AAJ6YUQ1"/>
<dbReference type="KEGG" id="csol:105367678"/>
<evidence type="ECO:0000313" key="3">
    <source>
        <dbReference type="Proteomes" id="UP000695007"/>
    </source>
</evidence>
<feature type="compositionally biased region" description="Gly residues" evidence="1">
    <location>
        <begin position="425"/>
        <end position="434"/>
    </location>
</feature>
<accession>A0AAJ6YUQ1</accession>
<dbReference type="InterPro" id="IPR006020">
    <property type="entry name" value="PTB/PI_dom"/>
</dbReference>
<dbReference type="Proteomes" id="UP000695007">
    <property type="component" value="Unplaced"/>
</dbReference>
<feature type="compositionally biased region" description="Basic residues" evidence="1">
    <location>
        <begin position="405"/>
        <end position="419"/>
    </location>
</feature>
<dbReference type="SMART" id="SM00462">
    <property type="entry name" value="PTB"/>
    <property type="match status" value="1"/>
</dbReference>
<reference evidence="4" key="1">
    <citation type="submission" date="2025-08" db="UniProtKB">
        <authorList>
            <consortium name="RefSeq"/>
        </authorList>
    </citation>
    <scope>IDENTIFICATION</scope>
</reference>
<feature type="region of interest" description="Disordered" evidence="1">
    <location>
        <begin position="635"/>
        <end position="699"/>
    </location>
</feature>
<feature type="compositionally biased region" description="Acidic residues" evidence="1">
    <location>
        <begin position="635"/>
        <end position="644"/>
    </location>
</feature>
<gene>
    <name evidence="4" type="primary">LOC105367678</name>
</gene>
<feature type="region of interest" description="Disordered" evidence="1">
    <location>
        <begin position="301"/>
        <end position="368"/>
    </location>
</feature>
<dbReference type="InterPro" id="IPR051133">
    <property type="entry name" value="Adapter_Engulfment-Domain"/>
</dbReference>
<evidence type="ECO:0000259" key="2">
    <source>
        <dbReference type="SMART" id="SM00462"/>
    </source>
</evidence>
<dbReference type="CDD" id="cd01214">
    <property type="entry name" value="PTB_FAM43A"/>
    <property type="match status" value="1"/>
</dbReference>
<feature type="compositionally biased region" description="Polar residues" evidence="1">
    <location>
        <begin position="305"/>
        <end position="320"/>
    </location>
</feature>
<dbReference type="Gene3D" id="2.30.29.30">
    <property type="entry name" value="Pleckstrin-homology domain (PH domain)/Phosphotyrosine-binding domain (PTB)"/>
    <property type="match status" value="1"/>
</dbReference>
<evidence type="ECO:0000313" key="4">
    <source>
        <dbReference type="RefSeq" id="XP_011504748.1"/>
    </source>
</evidence>
<sequence>MKSMGDVVAEAPAKGVEIGLLRRVSIDSVDRPPPAVPYSGPGELRTRTLRSLKRGLGKLWRRHRGNASITEYDPSYKVAYLGNVLTGWAKGEGCVEKPVSTLWRNYVSSSRPDVSMRLTVTNGGLTATTKDHGLTEYWAHRVTYCTAPASHPRLFVWVYRHEGRRLRPELRCHAALCSKESTARRLATVLNARLQQALLEFRRDKVSKQNARLSLANAVYENPSLPRRKILLSTGGSNYRPPLERSKSAPKLSAIEEDAVAEEIEQQRFLDELRSLEHVARTWQEQEGWRLARLLDALHRESSDENGSISSGCETASTANSEERVSSSEDSHLPHEPDLLNGQRLNCSKSSVTTPTMTSTATTPKTPTLPISPLCSAVGIQQLTGPRRNSEGSLNFMSCAISPRFRRRSSRQTRRRNRKLLMMSGGCGSGGSGGSSLSLSRSEGEESLEDEDEDEDGLMMLEDASGSPAVSATANYYDYEDVEDLQEIVDFRPHGETVRTSCGVVGGVGGSSGCSSGGGGGGGSGGGSGGCGGGFSGGGGSGGCGGGGSAGQVANRLQTESYAALMARRDEVRKLISCRRACPGRDEIDACVKDEVSCRTYVSPKTLASTPVSSTTPASTMPTAVVFHTLGSLDEEEADSDESGYVEASPKSSMDRAELKSRKEEQLDKEQQQQQQPTTTSAIATEANEETPTKTSEHAEFIKCPISETIKKLANASLRSSKAMRASTGARIEALGKSVATKPEIDGESPSLVQRKRLLAQQGVTV</sequence>
<feature type="compositionally biased region" description="Low complexity" evidence="1">
    <location>
        <begin position="348"/>
        <end position="368"/>
    </location>
</feature>
<feature type="domain" description="PID" evidence="2">
    <location>
        <begin position="71"/>
        <end position="207"/>
    </location>
</feature>
<proteinExistence type="predicted"/>
<feature type="compositionally biased region" description="Basic and acidic residues" evidence="1">
    <location>
        <begin position="321"/>
        <end position="338"/>
    </location>
</feature>
<name>A0AAJ6YUQ1_9HYME</name>
<feature type="region of interest" description="Disordered" evidence="1">
    <location>
        <begin position="405"/>
        <end position="454"/>
    </location>
</feature>
<organism evidence="3 4">
    <name type="scientific">Ceratosolen solmsi marchali</name>
    <dbReference type="NCBI Taxonomy" id="326594"/>
    <lineage>
        <taxon>Eukaryota</taxon>
        <taxon>Metazoa</taxon>
        <taxon>Ecdysozoa</taxon>
        <taxon>Arthropoda</taxon>
        <taxon>Hexapoda</taxon>
        <taxon>Insecta</taxon>
        <taxon>Pterygota</taxon>
        <taxon>Neoptera</taxon>
        <taxon>Endopterygota</taxon>
        <taxon>Hymenoptera</taxon>
        <taxon>Apocrita</taxon>
        <taxon>Proctotrupomorpha</taxon>
        <taxon>Chalcidoidea</taxon>
        <taxon>Agaonidae</taxon>
        <taxon>Agaoninae</taxon>
        <taxon>Ceratosolen</taxon>
    </lineage>
</organism>
<protein>
    <submittedName>
        <fullName evidence="4">Uncharacterized protein LOC105367678</fullName>
    </submittedName>
</protein>
<dbReference type="GeneID" id="105367678"/>
<feature type="compositionally biased region" description="Basic and acidic residues" evidence="1">
    <location>
        <begin position="653"/>
        <end position="671"/>
    </location>
</feature>